<reference evidence="3" key="1">
    <citation type="submission" date="2022-11" db="UniProtKB">
        <authorList>
            <consortium name="EnsemblMetazoa"/>
        </authorList>
    </citation>
    <scope>IDENTIFICATION</scope>
</reference>
<dbReference type="PANTHER" id="PTHR15644">
    <property type="entry name" value="OSTEOPETROSIS ASSOCIATED TRANSMEMBRANE PROTEIN 1"/>
    <property type="match status" value="1"/>
</dbReference>
<protein>
    <recommendedName>
        <fullName evidence="5">Osteopetrosis-associated transmembrane protein 1</fullName>
    </recommendedName>
</protein>
<evidence type="ECO:0000313" key="3">
    <source>
        <dbReference type="EnsemblMetazoa" id="XP_020910585.1"/>
    </source>
</evidence>
<accession>A0A913XVP6</accession>
<feature type="signal peptide" evidence="2">
    <location>
        <begin position="1"/>
        <end position="22"/>
    </location>
</feature>
<dbReference type="RefSeq" id="XP_020910585.1">
    <property type="nucleotide sequence ID" value="XM_021054926.2"/>
</dbReference>
<evidence type="ECO:0008006" key="5">
    <source>
        <dbReference type="Google" id="ProtNLM"/>
    </source>
</evidence>
<evidence type="ECO:0000313" key="4">
    <source>
        <dbReference type="Proteomes" id="UP000887567"/>
    </source>
</evidence>
<dbReference type="GeneID" id="110248402"/>
<dbReference type="EnsemblMetazoa" id="XM_021054926.2">
    <property type="protein sequence ID" value="XP_020910585.1"/>
    <property type="gene ID" value="LOC110248402"/>
</dbReference>
<dbReference type="PANTHER" id="PTHR15644:SF2">
    <property type="entry name" value="OSTEOPETROSIS-ASSOCIATED TRANSMEMBRANE PROTEIN 1"/>
    <property type="match status" value="1"/>
</dbReference>
<dbReference type="InterPro" id="IPR019172">
    <property type="entry name" value="Osteopetrosis-assoc_TM_1"/>
</dbReference>
<keyword evidence="4" id="KW-1185">Reference proteome</keyword>
<dbReference type="OrthoDB" id="8021850at2759"/>
<dbReference type="KEGG" id="epa:110248402"/>
<feature type="transmembrane region" description="Helical" evidence="1">
    <location>
        <begin position="237"/>
        <end position="257"/>
    </location>
</feature>
<keyword evidence="2" id="KW-0732">Signal</keyword>
<keyword evidence="1" id="KW-0472">Membrane</keyword>
<proteinExistence type="predicted"/>
<feature type="chain" id="PRO_5037963882" description="Osteopetrosis-associated transmembrane protein 1" evidence="2">
    <location>
        <begin position="23"/>
        <end position="282"/>
    </location>
</feature>
<dbReference type="OMA" id="FQQVASK"/>
<dbReference type="AlphaFoldDB" id="A0A913XVP6"/>
<evidence type="ECO:0000256" key="1">
    <source>
        <dbReference type="SAM" id="Phobius"/>
    </source>
</evidence>
<keyword evidence="1" id="KW-1133">Transmembrane helix</keyword>
<keyword evidence="1" id="KW-0812">Transmembrane</keyword>
<dbReference type="GO" id="GO:0005829">
    <property type="term" value="C:cytosol"/>
    <property type="evidence" value="ECO:0007669"/>
    <property type="project" value="TreeGrafter"/>
</dbReference>
<dbReference type="Proteomes" id="UP000887567">
    <property type="component" value="Unplaced"/>
</dbReference>
<name>A0A913XVP6_EXADI</name>
<organism evidence="3 4">
    <name type="scientific">Exaiptasia diaphana</name>
    <name type="common">Tropical sea anemone</name>
    <name type="synonym">Aiptasia pulchella</name>
    <dbReference type="NCBI Taxonomy" id="2652724"/>
    <lineage>
        <taxon>Eukaryota</taxon>
        <taxon>Metazoa</taxon>
        <taxon>Cnidaria</taxon>
        <taxon>Anthozoa</taxon>
        <taxon>Hexacorallia</taxon>
        <taxon>Actiniaria</taxon>
        <taxon>Aiptasiidae</taxon>
        <taxon>Exaiptasia</taxon>
    </lineage>
</organism>
<sequence length="282" mass="32647">MLYLHFVGILTVVVLQITWISTQSNDEICTEELDRLADSVSNFTRCAVNEASPFRFCRFCYKQFDAVRVCKTSVYSNHYDCVKLLVESERYQIVKRVYDFANTLWEGSFCYNCFESDNKNEAQIGQPWVLKSDVVDFFDKQRIVDDCFKNYTMTDSHAITNITANITITNITDTHMVCSKCEEEYIALNDAYYDLTEDMGGYVKENILCADVVSAMNITRQLWSHQFNCVKHNTDTVSVVALTVLFCFFPIIFYSAARLHGGYKEKRRSELHIPQINYNSAE</sequence>
<dbReference type="Pfam" id="PF09777">
    <property type="entry name" value="OSTMP1"/>
    <property type="match status" value="1"/>
</dbReference>
<evidence type="ECO:0000256" key="2">
    <source>
        <dbReference type="SAM" id="SignalP"/>
    </source>
</evidence>